<dbReference type="PANTHER" id="PTHR46796:SF6">
    <property type="entry name" value="ARAC SUBFAMILY"/>
    <property type="match status" value="1"/>
</dbReference>
<comment type="caution">
    <text evidence="5">The sequence shown here is derived from an EMBL/GenBank/DDBJ whole genome shotgun (WGS) entry which is preliminary data.</text>
</comment>
<sequence length="326" mass="36059">MTDFNEVHGWASLSGYKTFKFHLSGENRKVEEKILKFSALEIIDQQVPANTYVKGLRFNAFAVAHIRVSPMTVVWNRKRLSSQRRHMFVLVNKGTVQLRGDATTAIAPEGGVGVVFSGSSSAVIEITSDTEMAFFSFDQNEIRPLAFSSAEVGNIRTDSPIFRAAYAYICGVVDSPDDQDVGSSQVLRELTREVARALALEASSVAPVMDTVAHARQVIERRYRAIAFTPGDVADEIGLSRRSLERACADQDISLADELRARRTSHARHLLPERPHLPLSEIASLSGFSSVEVMRRAFWRFYGESPSTIRKNPVATAESDALHSAD</sequence>
<gene>
    <name evidence="5" type="ORF">JOF48_000307</name>
</gene>
<dbReference type="InterPro" id="IPR009057">
    <property type="entry name" value="Homeodomain-like_sf"/>
</dbReference>
<dbReference type="Pfam" id="PF12833">
    <property type="entry name" value="HTH_18"/>
    <property type="match status" value="1"/>
</dbReference>
<reference evidence="5 6" key="1">
    <citation type="submission" date="2021-03" db="EMBL/GenBank/DDBJ databases">
        <title>Sequencing the genomes of 1000 actinobacteria strains.</title>
        <authorList>
            <person name="Klenk H.-P."/>
        </authorList>
    </citation>
    <scope>NUCLEOTIDE SEQUENCE [LARGE SCALE GENOMIC DNA]</scope>
    <source>
        <strain evidence="5 6">DSM 16005</strain>
    </source>
</reference>
<evidence type="ECO:0000313" key="6">
    <source>
        <dbReference type="Proteomes" id="UP000711614"/>
    </source>
</evidence>
<dbReference type="Proteomes" id="UP000711614">
    <property type="component" value="Unassembled WGS sequence"/>
</dbReference>
<evidence type="ECO:0000313" key="5">
    <source>
        <dbReference type="EMBL" id="MBP2411508.1"/>
    </source>
</evidence>
<keyword evidence="3" id="KW-0804">Transcription</keyword>
<dbReference type="EMBL" id="JAGIOI010000001">
    <property type="protein sequence ID" value="MBP2411508.1"/>
    <property type="molecule type" value="Genomic_DNA"/>
</dbReference>
<protein>
    <submittedName>
        <fullName evidence="5">AraC-like DNA-binding protein</fullName>
    </submittedName>
</protein>
<evidence type="ECO:0000256" key="2">
    <source>
        <dbReference type="ARBA" id="ARBA00023125"/>
    </source>
</evidence>
<evidence type="ECO:0000256" key="1">
    <source>
        <dbReference type="ARBA" id="ARBA00023015"/>
    </source>
</evidence>
<accession>A0ABS4YU82</accession>
<dbReference type="Gene3D" id="1.10.10.60">
    <property type="entry name" value="Homeodomain-like"/>
    <property type="match status" value="1"/>
</dbReference>
<dbReference type="InterPro" id="IPR050204">
    <property type="entry name" value="AraC_XylS_family_regulators"/>
</dbReference>
<dbReference type="PROSITE" id="PS01124">
    <property type="entry name" value="HTH_ARAC_FAMILY_2"/>
    <property type="match status" value="1"/>
</dbReference>
<name>A0ABS4YU82_9MICC</name>
<organism evidence="5 6">
    <name type="scientific">Arthrobacter stackebrandtii</name>
    <dbReference type="NCBI Taxonomy" id="272161"/>
    <lineage>
        <taxon>Bacteria</taxon>
        <taxon>Bacillati</taxon>
        <taxon>Actinomycetota</taxon>
        <taxon>Actinomycetes</taxon>
        <taxon>Micrococcales</taxon>
        <taxon>Micrococcaceae</taxon>
        <taxon>Arthrobacter</taxon>
    </lineage>
</organism>
<keyword evidence="6" id="KW-1185">Reference proteome</keyword>
<proteinExistence type="predicted"/>
<evidence type="ECO:0000259" key="4">
    <source>
        <dbReference type="PROSITE" id="PS01124"/>
    </source>
</evidence>
<feature type="domain" description="HTH araC/xylS-type" evidence="4">
    <location>
        <begin position="213"/>
        <end position="312"/>
    </location>
</feature>
<keyword evidence="1" id="KW-0805">Transcription regulation</keyword>
<dbReference type="SMART" id="SM00342">
    <property type="entry name" value="HTH_ARAC"/>
    <property type="match status" value="1"/>
</dbReference>
<evidence type="ECO:0000256" key="3">
    <source>
        <dbReference type="ARBA" id="ARBA00023163"/>
    </source>
</evidence>
<dbReference type="InterPro" id="IPR018060">
    <property type="entry name" value="HTH_AraC"/>
</dbReference>
<dbReference type="RefSeq" id="WP_209676665.1">
    <property type="nucleotide sequence ID" value="NZ_JAGIOI010000001.1"/>
</dbReference>
<keyword evidence="2" id="KW-0238">DNA-binding</keyword>
<dbReference type="PANTHER" id="PTHR46796">
    <property type="entry name" value="HTH-TYPE TRANSCRIPTIONAL ACTIVATOR RHAS-RELATED"/>
    <property type="match status" value="1"/>
</dbReference>
<dbReference type="SUPFAM" id="SSF46689">
    <property type="entry name" value="Homeodomain-like"/>
    <property type="match status" value="1"/>
</dbReference>